<gene>
    <name evidence="1" type="ordered locus">RB4723</name>
</gene>
<dbReference type="EMBL" id="BX294140">
    <property type="protein sequence ID" value="CAD73955.1"/>
    <property type="molecule type" value="Genomic_DNA"/>
</dbReference>
<sequence length="122" mass="13847">MWKPSAAFESCFNRYWTTDASLRKVTCFTTETSSLVSVFWTEWNGRHRAERATLAGLRWAETFNGKRIVSSTPPLIVTLPDECVGILCFYRPTALTPHILFGRMTAHPTDGRLTADCWSVTQ</sequence>
<dbReference type="KEGG" id="rba:RB4723"/>
<name>Q7US42_RHOBA</name>
<dbReference type="HOGENOM" id="CLU_2024912_0_0_0"/>
<dbReference type="EnsemblBacteria" id="CAD73955">
    <property type="protein sequence ID" value="CAD73955"/>
    <property type="gene ID" value="RB4723"/>
</dbReference>
<organism evidence="1 2">
    <name type="scientific">Rhodopirellula baltica (strain DSM 10527 / NCIMB 13988 / SH1)</name>
    <dbReference type="NCBI Taxonomy" id="243090"/>
    <lineage>
        <taxon>Bacteria</taxon>
        <taxon>Pseudomonadati</taxon>
        <taxon>Planctomycetota</taxon>
        <taxon>Planctomycetia</taxon>
        <taxon>Pirellulales</taxon>
        <taxon>Pirellulaceae</taxon>
        <taxon>Rhodopirellula</taxon>
    </lineage>
</organism>
<dbReference type="Proteomes" id="UP000001025">
    <property type="component" value="Chromosome"/>
</dbReference>
<protein>
    <submittedName>
        <fullName evidence="1">Uncharacterized protein</fullName>
    </submittedName>
</protein>
<evidence type="ECO:0000313" key="2">
    <source>
        <dbReference type="Proteomes" id="UP000001025"/>
    </source>
</evidence>
<dbReference type="InParanoid" id="Q7US42"/>
<accession>Q7US42</accession>
<dbReference type="AlphaFoldDB" id="Q7US42"/>
<keyword evidence="2" id="KW-1185">Reference proteome</keyword>
<reference evidence="1 2" key="1">
    <citation type="journal article" date="2003" name="Proc. Natl. Acad. Sci. U.S.A.">
        <title>Complete genome sequence of the marine planctomycete Pirellula sp. strain 1.</title>
        <authorList>
            <person name="Gloeckner F.O."/>
            <person name="Kube M."/>
            <person name="Bauer M."/>
            <person name="Teeling H."/>
            <person name="Lombardot T."/>
            <person name="Ludwig W."/>
            <person name="Gade D."/>
            <person name="Beck A."/>
            <person name="Borzym K."/>
            <person name="Heitmann K."/>
            <person name="Rabus R."/>
            <person name="Schlesner H."/>
            <person name="Amann R."/>
            <person name="Reinhardt R."/>
        </authorList>
    </citation>
    <scope>NUCLEOTIDE SEQUENCE [LARGE SCALE GENOMIC DNA]</scope>
    <source>
        <strain evidence="2">DSM 10527 / NCIMB 13988 / SH1</strain>
    </source>
</reference>
<evidence type="ECO:0000313" key="1">
    <source>
        <dbReference type="EMBL" id="CAD73955.1"/>
    </source>
</evidence>
<proteinExistence type="predicted"/>
<dbReference type="STRING" id="243090.RB4723"/>